<evidence type="ECO:0000256" key="2">
    <source>
        <dbReference type="ARBA" id="ARBA00022747"/>
    </source>
</evidence>
<keyword evidence="6" id="KW-1185">Reference proteome</keyword>
<organism evidence="5 6">
    <name type="scientific">Polaribacter butkevichii</name>
    <dbReference type="NCBI Taxonomy" id="218490"/>
    <lineage>
        <taxon>Bacteria</taxon>
        <taxon>Pseudomonadati</taxon>
        <taxon>Bacteroidota</taxon>
        <taxon>Flavobacteriia</taxon>
        <taxon>Flavobacteriales</taxon>
        <taxon>Flavobacteriaceae</taxon>
    </lineage>
</organism>
<dbReference type="OrthoDB" id="667970at2"/>
<keyword evidence="2" id="KW-0680">Restriction system</keyword>
<dbReference type="GO" id="GO:0009307">
    <property type="term" value="P:DNA restriction-modification system"/>
    <property type="evidence" value="ECO:0007669"/>
    <property type="project" value="UniProtKB-KW"/>
</dbReference>
<name>A0A2P6CDC5_9FLAO</name>
<comment type="caution">
    <text evidence="5">The sequence shown here is derived from an EMBL/GenBank/DDBJ whole genome shotgun (WGS) entry which is preliminary data.</text>
</comment>
<evidence type="ECO:0000256" key="3">
    <source>
        <dbReference type="ARBA" id="ARBA00023125"/>
    </source>
</evidence>
<comment type="similarity">
    <text evidence="1">Belongs to the type-I restriction system S methylase family.</text>
</comment>
<gene>
    <name evidence="5" type="ORF">BTO14_06405</name>
</gene>
<evidence type="ECO:0000259" key="4">
    <source>
        <dbReference type="Pfam" id="PF01420"/>
    </source>
</evidence>
<dbReference type="GO" id="GO:0003677">
    <property type="term" value="F:DNA binding"/>
    <property type="evidence" value="ECO:0007669"/>
    <property type="project" value="UniProtKB-KW"/>
</dbReference>
<dbReference type="RefSeq" id="WP_105048575.1">
    <property type="nucleotide sequence ID" value="NZ_CP150661.1"/>
</dbReference>
<evidence type="ECO:0000313" key="6">
    <source>
        <dbReference type="Proteomes" id="UP000247345"/>
    </source>
</evidence>
<evidence type="ECO:0000256" key="1">
    <source>
        <dbReference type="ARBA" id="ARBA00010923"/>
    </source>
</evidence>
<dbReference type="Pfam" id="PF01420">
    <property type="entry name" value="Methylase_S"/>
    <property type="match status" value="1"/>
</dbReference>
<dbReference type="AlphaFoldDB" id="A0A2P6CDC5"/>
<dbReference type="InterPro" id="IPR000055">
    <property type="entry name" value="Restrct_endonuc_typeI_TRD"/>
</dbReference>
<dbReference type="InterPro" id="IPR044946">
    <property type="entry name" value="Restrct_endonuc_typeI_TRD_sf"/>
</dbReference>
<protein>
    <recommendedName>
        <fullName evidence="4">Type I restriction modification DNA specificity domain-containing protein</fullName>
    </recommendedName>
</protein>
<dbReference type="EMBL" id="MSCK01000001">
    <property type="protein sequence ID" value="PQJ72910.1"/>
    <property type="molecule type" value="Genomic_DNA"/>
</dbReference>
<sequence length="151" mass="17444">MERIATKKSSNISANAIEENFGDYKLYGVSGYIKRVDFYREKDQFISIVKDRAGVGRTLLCESKSSVLGVLDEIKPKIKVNLYFLYSVLNNINFKKYSIGSNIPHIYFKDYSKEKIKISSLKEQQKTANYLSTIYTKTENVQTTNRKNTRV</sequence>
<keyword evidence="3" id="KW-0238">DNA-binding</keyword>
<evidence type="ECO:0000313" key="5">
    <source>
        <dbReference type="EMBL" id="PQJ72910.1"/>
    </source>
</evidence>
<dbReference type="Proteomes" id="UP000247345">
    <property type="component" value="Unassembled WGS sequence"/>
</dbReference>
<reference evidence="5 6" key="1">
    <citation type="submission" date="2016-12" db="EMBL/GenBank/DDBJ databases">
        <title>Trade-off between light-utilization and light-protection in marine flavobacteria.</title>
        <authorList>
            <person name="Kumagai Y."/>
            <person name="Yoshizawa S."/>
            <person name="Kogure K."/>
            <person name="Iwasaki W."/>
        </authorList>
    </citation>
    <scope>NUCLEOTIDE SEQUENCE [LARGE SCALE GENOMIC DNA]</scope>
    <source>
        <strain evidence="5 6">KCTC 12100</strain>
    </source>
</reference>
<dbReference type="SUPFAM" id="SSF116734">
    <property type="entry name" value="DNA methylase specificity domain"/>
    <property type="match status" value="1"/>
</dbReference>
<dbReference type="Gene3D" id="3.90.220.20">
    <property type="entry name" value="DNA methylase specificity domains"/>
    <property type="match status" value="1"/>
</dbReference>
<accession>A0A2P6CDC5</accession>
<proteinExistence type="inferred from homology"/>
<feature type="domain" description="Type I restriction modification DNA specificity" evidence="4">
    <location>
        <begin position="17"/>
        <end position="144"/>
    </location>
</feature>
<dbReference type="Gene3D" id="1.10.287.1120">
    <property type="entry name" value="Bipartite methylase S protein"/>
    <property type="match status" value="1"/>
</dbReference>